<proteinExistence type="predicted"/>
<reference evidence="2 3" key="1">
    <citation type="journal article" name="Sci. Rep.">
        <title>Telomere-to-telomere assembled and centromere annotated genomes of the two main subspecies of the button mushroom Agaricus bisporus reveal especially polymorphic chromosome ends.</title>
        <authorList>
            <person name="Sonnenberg A.S.M."/>
            <person name="Sedaghat-Telgerd N."/>
            <person name="Lavrijssen B."/>
            <person name="Ohm R.A."/>
            <person name="Hendrickx P.M."/>
            <person name="Scholtmeijer K."/>
            <person name="Baars J.J.P."/>
            <person name="van Peer A."/>
        </authorList>
    </citation>
    <scope>NUCLEOTIDE SEQUENCE [LARGE SCALE GENOMIC DNA]</scope>
    <source>
        <strain evidence="2 3">H119_p4</strain>
    </source>
</reference>
<feature type="compositionally biased region" description="Basic residues" evidence="1">
    <location>
        <begin position="70"/>
        <end position="79"/>
    </location>
</feature>
<dbReference type="Gene3D" id="1.10.8.10">
    <property type="entry name" value="DNA helicase RuvA subunit, C-terminal domain"/>
    <property type="match status" value="1"/>
</dbReference>
<organism evidence="2 3">
    <name type="scientific">Agaricus bisporus var. burnettii</name>
    <dbReference type="NCBI Taxonomy" id="192524"/>
    <lineage>
        <taxon>Eukaryota</taxon>
        <taxon>Fungi</taxon>
        <taxon>Dikarya</taxon>
        <taxon>Basidiomycota</taxon>
        <taxon>Agaricomycotina</taxon>
        <taxon>Agaricomycetes</taxon>
        <taxon>Agaricomycetidae</taxon>
        <taxon>Agaricales</taxon>
        <taxon>Agaricineae</taxon>
        <taxon>Agaricaceae</taxon>
        <taxon>Agaricus</taxon>
    </lineage>
</organism>
<dbReference type="Proteomes" id="UP000629468">
    <property type="component" value="Unassembled WGS sequence"/>
</dbReference>
<accession>A0A8H7C3U8</accession>
<evidence type="ECO:0000313" key="3">
    <source>
        <dbReference type="Proteomes" id="UP000629468"/>
    </source>
</evidence>
<dbReference type="AlphaFoldDB" id="A0A8H7C3U8"/>
<protein>
    <submittedName>
        <fullName evidence="2">Uncharacterized protein</fullName>
    </submittedName>
</protein>
<sequence>MASVLARSTRLVCRRQIHHTATTSQGGWLTGLFKDKTQPPTVTQTQEPTIAVNQTPVVSPSLVPDASPPKVKKSPKKKALSPEAKKLRFQENIDFMTSRLAKQPKAPLPKISKTTWIRTLAVCQTEEELKQVMELLPTWKPWKEMRARFNEPLSEAFILRCIVLNKPEIAVEIFGNYAKYDLSLTLSGARKLLQATYEAHPLILPITISSFFRVYRLPSISKDLPCCSMLLSACLKDGSKEAMVIAESLIGSLKLLLTTKEPQPILQTQEKGDDMPRVWTKWALRKIEESLSGREGDSEDVAWLHSWRERSGHVASAQ</sequence>
<name>A0A8H7C3U8_AGABI</name>
<gene>
    <name evidence="2" type="ORF">Agabi119p4_9547</name>
</gene>
<comment type="caution">
    <text evidence="2">The sequence shown here is derived from an EMBL/GenBank/DDBJ whole genome shotgun (WGS) entry which is preliminary data.</text>
</comment>
<dbReference type="EMBL" id="JABXXO010000013">
    <property type="protein sequence ID" value="KAF7761555.1"/>
    <property type="molecule type" value="Genomic_DNA"/>
</dbReference>
<feature type="region of interest" description="Disordered" evidence="1">
    <location>
        <begin position="55"/>
        <end position="82"/>
    </location>
</feature>
<evidence type="ECO:0000256" key="1">
    <source>
        <dbReference type="SAM" id="MobiDB-lite"/>
    </source>
</evidence>
<evidence type="ECO:0000313" key="2">
    <source>
        <dbReference type="EMBL" id="KAF7761555.1"/>
    </source>
</evidence>